<evidence type="ECO:0000256" key="1">
    <source>
        <dbReference type="SAM" id="MobiDB-lite"/>
    </source>
</evidence>
<sequence length="215" mass="23272">MNMYSFKLQCGAYYDLGAPVPTSRYNLTTVGTYSYTTSTLPTEEISDVEEIFDAIKIWVPIVLTLLLVLLLCFATIRSKAKRRREREGGTSDPMRTISGGVSTNVNAYRNYGVYIQRQQQTDGSVPRGVTPQEALSTLSYSEPPPSYEDTMKQTGVINASFSQSQENLPTTPPPYPAEPSQSGSSQSSTAKDDTAPAANPAAEASNDSPSSSSDL</sequence>
<evidence type="ECO:0000313" key="4">
    <source>
        <dbReference type="EnsemblMetazoa" id="CapteP209995"/>
    </source>
</evidence>
<reference evidence="5" key="1">
    <citation type="submission" date="2012-12" db="EMBL/GenBank/DDBJ databases">
        <authorList>
            <person name="Hellsten U."/>
            <person name="Grimwood J."/>
            <person name="Chapman J.A."/>
            <person name="Shapiro H."/>
            <person name="Aerts A."/>
            <person name="Otillar R.P."/>
            <person name="Terry A.Y."/>
            <person name="Boore J.L."/>
            <person name="Simakov O."/>
            <person name="Marletaz F."/>
            <person name="Cho S.-J."/>
            <person name="Edsinger-Gonzales E."/>
            <person name="Havlak P."/>
            <person name="Kuo D.-H."/>
            <person name="Larsson T."/>
            <person name="Lv J."/>
            <person name="Arendt D."/>
            <person name="Savage R."/>
            <person name="Osoegawa K."/>
            <person name="de Jong P."/>
            <person name="Lindberg D.R."/>
            <person name="Seaver E.C."/>
            <person name="Weisblat D.A."/>
            <person name="Putnam N.H."/>
            <person name="Grigoriev I.V."/>
            <person name="Rokhsar D.S."/>
        </authorList>
    </citation>
    <scope>NUCLEOTIDE SEQUENCE</scope>
    <source>
        <strain evidence="5">I ESC-2004</strain>
    </source>
</reference>
<dbReference type="HOGENOM" id="CLU_1284364_0_0_1"/>
<protein>
    <submittedName>
        <fullName evidence="3 4">Uncharacterized protein</fullName>
    </submittedName>
</protein>
<reference evidence="3 5" key="2">
    <citation type="journal article" date="2013" name="Nature">
        <title>Insights into bilaterian evolution from three spiralian genomes.</title>
        <authorList>
            <person name="Simakov O."/>
            <person name="Marletaz F."/>
            <person name="Cho S.J."/>
            <person name="Edsinger-Gonzales E."/>
            <person name="Havlak P."/>
            <person name="Hellsten U."/>
            <person name="Kuo D.H."/>
            <person name="Larsson T."/>
            <person name="Lv J."/>
            <person name="Arendt D."/>
            <person name="Savage R."/>
            <person name="Osoegawa K."/>
            <person name="de Jong P."/>
            <person name="Grimwood J."/>
            <person name="Chapman J.A."/>
            <person name="Shapiro H."/>
            <person name="Aerts A."/>
            <person name="Otillar R.P."/>
            <person name="Terry A.Y."/>
            <person name="Boore J.L."/>
            <person name="Grigoriev I.V."/>
            <person name="Lindberg D.R."/>
            <person name="Seaver E.C."/>
            <person name="Weisblat D.A."/>
            <person name="Putnam N.H."/>
            <person name="Rokhsar D.S."/>
        </authorList>
    </citation>
    <scope>NUCLEOTIDE SEQUENCE</scope>
    <source>
        <strain evidence="3 5">I ESC-2004</strain>
    </source>
</reference>
<keyword evidence="2" id="KW-1133">Transmembrane helix</keyword>
<dbReference type="EMBL" id="KB294299">
    <property type="protein sequence ID" value="ELU14770.1"/>
    <property type="molecule type" value="Genomic_DNA"/>
</dbReference>
<evidence type="ECO:0000313" key="5">
    <source>
        <dbReference type="Proteomes" id="UP000014760"/>
    </source>
</evidence>
<feature type="compositionally biased region" description="Low complexity" evidence="1">
    <location>
        <begin position="178"/>
        <end position="188"/>
    </location>
</feature>
<feature type="compositionally biased region" description="Polar residues" evidence="1">
    <location>
        <begin position="152"/>
        <end position="168"/>
    </location>
</feature>
<gene>
    <name evidence="3" type="ORF">CAPTEDRAFT_209995</name>
</gene>
<feature type="region of interest" description="Disordered" evidence="1">
    <location>
        <begin position="82"/>
        <end position="101"/>
    </location>
</feature>
<keyword evidence="2" id="KW-0472">Membrane</keyword>
<dbReference type="EMBL" id="AMQN01004741">
    <property type="status" value="NOT_ANNOTATED_CDS"/>
    <property type="molecule type" value="Genomic_DNA"/>
</dbReference>
<accession>R7VGG1</accession>
<reference evidence="4" key="3">
    <citation type="submission" date="2015-06" db="UniProtKB">
        <authorList>
            <consortium name="EnsemblMetazoa"/>
        </authorList>
    </citation>
    <scope>IDENTIFICATION</scope>
</reference>
<feature type="region of interest" description="Disordered" evidence="1">
    <location>
        <begin position="137"/>
        <end position="215"/>
    </location>
</feature>
<dbReference type="EnsemblMetazoa" id="CapteT209995">
    <property type="protein sequence ID" value="CapteP209995"/>
    <property type="gene ID" value="CapteG209995"/>
</dbReference>
<evidence type="ECO:0000256" key="2">
    <source>
        <dbReference type="SAM" id="Phobius"/>
    </source>
</evidence>
<organism evidence="3">
    <name type="scientific">Capitella teleta</name>
    <name type="common">Polychaete worm</name>
    <dbReference type="NCBI Taxonomy" id="283909"/>
    <lineage>
        <taxon>Eukaryota</taxon>
        <taxon>Metazoa</taxon>
        <taxon>Spiralia</taxon>
        <taxon>Lophotrochozoa</taxon>
        <taxon>Annelida</taxon>
        <taxon>Polychaeta</taxon>
        <taxon>Sedentaria</taxon>
        <taxon>Scolecida</taxon>
        <taxon>Capitellidae</taxon>
        <taxon>Capitella</taxon>
    </lineage>
</organism>
<keyword evidence="5" id="KW-1185">Reference proteome</keyword>
<keyword evidence="2" id="KW-0812">Transmembrane</keyword>
<name>R7VGG1_CAPTE</name>
<dbReference type="Proteomes" id="UP000014760">
    <property type="component" value="Unassembled WGS sequence"/>
</dbReference>
<feature type="compositionally biased region" description="Low complexity" evidence="1">
    <location>
        <begin position="195"/>
        <end position="215"/>
    </location>
</feature>
<evidence type="ECO:0000313" key="3">
    <source>
        <dbReference type="EMBL" id="ELU14770.1"/>
    </source>
</evidence>
<feature type="transmembrane region" description="Helical" evidence="2">
    <location>
        <begin position="57"/>
        <end position="76"/>
    </location>
</feature>
<proteinExistence type="predicted"/>
<dbReference type="AlphaFoldDB" id="R7VGG1"/>